<protein>
    <submittedName>
        <fullName evidence="1">tRNA-histidine guanylyltransferase 1 like</fullName>
    </submittedName>
</protein>
<proteinExistence type="predicted"/>
<organism evidence="1">
    <name type="scientific">Ovis aries</name>
    <name type="common">Sheep</name>
    <dbReference type="NCBI Taxonomy" id="9940"/>
    <lineage>
        <taxon>Eukaryota</taxon>
        <taxon>Metazoa</taxon>
        <taxon>Chordata</taxon>
        <taxon>Craniata</taxon>
        <taxon>Vertebrata</taxon>
        <taxon>Euteleostomi</taxon>
        <taxon>Mammalia</taxon>
        <taxon>Eutheria</taxon>
        <taxon>Laurasiatheria</taxon>
        <taxon>Artiodactyla</taxon>
        <taxon>Ruminantia</taxon>
        <taxon>Pecora</taxon>
        <taxon>Bovidae</taxon>
        <taxon>Caprinae</taxon>
        <taxon>Ovis</taxon>
    </lineage>
</organism>
<gene>
    <name evidence="1" type="primary">THG1L</name>
</gene>
<accession>A0AC11DJV7</accession>
<reference evidence="1" key="3">
    <citation type="submission" date="2025-09" db="UniProtKB">
        <authorList>
            <consortium name="Ensembl"/>
        </authorList>
    </citation>
    <scope>IDENTIFICATION</scope>
</reference>
<dbReference type="Ensembl" id="ENSOART00020056625.1">
    <property type="protein sequence ID" value="ENSOARP00020045556.1"/>
    <property type="gene ID" value="ENSOARG00020022916.2"/>
</dbReference>
<reference evidence="1" key="1">
    <citation type="submission" date="2020-11" db="EMBL/GenBank/DDBJ databases">
        <authorList>
            <person name="Davenport K.M."/>
            <person name="Bickhart D.M."/>
            <person name="Smith T.P.L."/>
            <person name="Murdoch B.M."/>
            <person name="Rosen B.D."/>
        </authorList>
    </citation>
    <scope>NUCLEOTIDE SEQUENCE [LARGE SCALE GENOMIC DNA]</scope>
    <source>
        <strain evidence="1">OAR_USU_Benz2616</strain>
    </source>
</reference>
<reference evidence="1" key="2">
    <citation type="submission" date="2025-08" db="UniProtKB">
        <authorList>
            <consortium name="Ensembl"/>
        </authorList>
    </citation>
    <scope>IDENTIFICATION</scope>
</reference>
<evidence type="ECO:0000313" key="1">
    <source>
        <dbReference type="Ensembl" id="ENSOARP00020045556.1"/>
    </source>
</evidence>
<sequence>MRQGAPLVRSWPEVSIAKALVEEVTLGRIISALQPMAKLVVIFEGLLWTALYRAYSCFIISNGTWTGFRREKVRKKQSNRKMGISLKMLLRFAEKHSFIKPNDSRALHLMTKCAQTVMNELEDIVIAYGQSDEYSFVFKRKSNWFKRRASKFMTHVVSQFASSYVFYWRDYFEDQPLLYPPGFDGRVVVYPSNQTLKDYLSWRQADCHINNLYNTVFWALVQQSGLTPLQAQERLQGTLAADKNEILFSEFNINYNNEPLMYRKGTVLIWQKVEEITTKEVKLPAEMEGKKMAVTRTRTMVVPLHCNIIGDAFWKEHPEILDEDS</sequence>
<name>A0AC11DJV7_SHEEP</name>